<keyword evidence="2" id="KW-1185">Reference proteome</keyword>
<proteinExistence type="predicted"/>
<protein>
    <submittedName>
        <fullName evidence="1">Uncharacterized protein</fullName>
    </submittedName>
</protein>
<dbReference type="EMBL" id="JANVFT010000045">
    <property type="protein sequence ID" value="KAJ4489049.1"/>
    <property type="molecule type" value="Genomic_DNA"/>
</dbReference>
<dbReference type="Proteomes" id="UP001150217">
    <property type="component" value="Unassembled WGS sequence"/>
</dbReference>
<accession>A0ABQ8VFQ7</accession>
<organism evidence="1 2">
    <name type="scientific">Lentinula lateritia</name>
    <dbReference type="NCBI Taxonomy" id="40482"/>
    <lineage>
        <taxon>Eukaryota</taxon>
        <taxon>Fungi</taxon>
        <taxon>Dikarya</taxon>
        <taxon>Basidiomycota</taxon>
        <taxon>Agaricomycotina</taxon>
        <taxon>Agaricomycetes</taxon>
        <taxon>Agaricomycetidae</taxon>
        <taxon>Agaricales</taxon>
        <taxon>Marasmiineae</taxon>
        <taxon>Omphalotaceae</taxon>
        <taxon>Lentinula</taxon>
    </lineage>
</organism>
<gene>
    <name evidence="1" type="ORF">C8R41DRAFT_835610</name>
</gene>
<sequence length="102" mass="11556">MIHVVQPAHFVTFEKTLSSFPSSIVTLKYSVFVCFGVRVHLRGVQTSGPENRTSLSVIVSVQYPGYRLTPSRDSSRTMPLCRQRSQRAQLASHVRFHAFAEF</sequence>
<name>A0ABQ8VFQ7_9AGAR</name>
<evidence type="ECO:0000313" key="1">
    <source>
        <dbReference type="EMBL" id="KAJ4489049.1"/>
    </source>
</evidence>
<evidence type="ECO:0000313" key="2">
    <source>
        <dbReference type="Proteomes" id="UP001150217"/>
    </source>
</evidence>
<comment type="caution">
    <text evidence="1">The sequence shown here is derived from an EMBL/GenBank/DDBJ whole genome shotgun (WGS) entry which is preliminary data.</text>
</comment>
<reference evidence="1" key="1">
    <citation type="submission" date="2022-08" db="EMBL/GenBank/DDBJ databases">
        <title>A Global Phylogenomic Analysis of the Shiitake Genus Lentinula.</title>
        <authorList>
            <consortium name="DOE Joint Genome Institute"/>
            <person name="Sierra-Patev S."/>
            <person name="Min B."/>
            <person name="Naranjo-Ortiz M."/>
            <person name="Looney B."/>
            <person name="Konkel Z."/>
            <person name="Slot J.C."/>
            <person name="Sakamoto Y."/>
            <person name="Steenwyk J.L."/>
            <person name="Rokas A."/>
            <person name="Carro J."/>
            <person name="Camarero S."/>
            <person name="Ferreira P."/>
            <person name="Molpeceres G."/>
            <person name="Ruiz-Duenas F.J."/>
            <person name="Serrano A."/>
            <person name="Henrissat B."/>
            <person name="Drula E."/>
            <person name="Hughes K.W."/>
            <person name="Mata J.L."/>
            <person name="Ishikawa N.K."/>
            <person name="Vargas-Isla R."/>
            <person name="Ushijima S."/>
            <person name="Smith C.A."/>
            <person name="Ahrendt S."/>
            <person name="Andreopoulos W."/>
            <person name="He G."/>
            <person name="Labutti K."/>
            <person name="Lipzen A."/>
            <person name="Ng V."/>
            <person name="Riley R."/>
            <person name="Sandor L."/>
            <person name="Barry K."/>
            <person name="Martinez A.T."/>
            <person name="Xiao Y."/>
            <person name="Gibbons J.G."/>
            <person name="Terashima K."/>
            <person name="Grigoriev I.V."/>
            <person name="Hibbett D.S."/>
        </authorList>
    </citation>
    <scope>NUCLEOTIDE SEQUENCE</scope>
    <source>
        <strain evidence="1">RHP3577 ss4</strain>
    </source>
</reference>